<organism evidence="1 2">
    <name type="scientific">Deinococcus arcticus</name>
    <dbReference type="NCBI Taxonomy" id="2136176"/>
    <lineage>
        <taxon>Bacteria</taxon>
        <taxon>Thermotogati</taxon>
        <taxon>Deinococcota</taxon>
        <taxon>Deinococci</taxon>
        <taxon>Deinococcales</taxon>
        <taxon>Deinococcaceae</taxon>
        <taxon>Deinococcus</taxon>
    </lineage>
</organism>
<gene>
    <name evidence="1" type="ORF">C8263_11365</name>
</gene>
<comment type="caution">
    <text evidence="1">The sequence shown here is derived from an EMBL/GenBank/DDBJ whole genome shotgun (WGS) entry which is preliminary data.</text>
</comment>
<dbReference type="RefSeq" id="WP_107138243.1">
    <property type="nucleotide sequence ID" value="NZ_PYSV01000010.1"/>
</dbReference>
<evidence type="ECO:0000313" key="2">
    <source>
        <dbReference type="Proteomes" id="UP000240317"/>
    </source>
</evidence>
<dbReference type="AlphaFoldDB" id="A0A2T3W7H7"/>
<keyword evidence="2" id="KW-1185">Reference proteome</keyword>
<dbReference type="OrthoDB" id="55894at2"/>
<sequence length="401" mass="43483">MKALERFLNRATRGLPGGQRRQVREELRGNILERAAELQVMGVPAEEALRRALQDFGAPAPLAAGLRRVHLWPRLGLLGGLCSLALAGTLLALPRQSTSAPPLVIQMPECRPTRAGAPSLCTHAQKFWVGLGSLTARLQAQGATVETVQRTVVGPSDRDSPLVSFTEDVLVVRWTEAAGEVGQVEIPRTNRVLEAMIERAVQQGRPAFWPGPVLERDGERLLDSDILLGSVRSTLNQPLKIERPFDGPVLMLGRLRLELASPGEGVSLLPTVEEWLTFTLSRTLDVTIYTGAHLIPRPHESRGIVPSFAQRVRVRGAPGEVYAVLRPITFRGVSGLGMDLVTVDAQGQLPFRSVQAQVRFTGDLQALGNSGAAKPAVALLRLGPEVRMDRAGRVAYTPEVP</sequence>
<accession>A0A2T3W7H7</accession>
<reference evidence="1 2" key="1">
    <citation type="submission" date="2018-03" db="EMBL/GenBank/DDBJ databases">
        <title>Draft genome of Deinococcus sp. OD32.</title>
        <authorList>
            <person name="Wang X.-P."/>
            <person name="Du Z.-J."/>
        </authorList>
    </citation>
    <scope>NUCLEOTIDE SEQUENCE [LARGE SCALE GENOMIC DNA]</scope>
    <source>
        <strain evidence="1 2">OD32</strain>
    </source>
</reference>
<name>A0A2T3W7H7_9DEIO</name>
<dbReference type="EMBL" id="PYSV01000010">
    <property type="protein sequence ID" value="PTA67703.1"/>
    <property type="molecule type" value="Genomic_DNA"/>
</dbReference>
<dbReference type="NCBIfam" id="NF038403">
    <property type="entry name" value="perm_prefix_1"/>
    <property type="match status" value="1"/>
</dbReference>
<dbReference type="InterPro" id="IPR047928">
    <property type="entry name" value="Perm_prefix_1"/>
</dbReference>
<evidence type="ECO:0000313" key="1">
    <source>
        <dbReference type="EMBL" id="PTA67703.1"/>
    </source>
</evidence>
<protein>
    <submittedName>
        <fullName evidence="1">Uncharacterized protein</fullName>
    </submittedName>
</protein>
<proteinExistence type="predicted"/>
<dbReference type="Proteomes" id="UP000240317">
    <property type="component" value="Unassembled WGS sequence"/>
</dbReference>